<dbReference type="PROSITE" id="PS50801">
    <property type="entry name" value="STAS"/>
    <property type="match status" value="1"/>
</dbReference>
<reference evidence="3" key="1">
    <citation type="submission" date="2016-10" db="EMBL/GenBank/DDBJ databases">
        <authorList>
            <person name="Varghese N."/>
            <person name="Submissions S."/>
        </authorList>
    </citation>
    <scope>NUCLEOTIDE SEQUENCE [LARGE SCALE GENOMIC DNA]</scope>
    <source>
        <strain evidence="3">CGMCC 1.6294</strain>
    </source>
</reference>
<accession>A0A1I6GNA7</accession>
<dbReference type="SUPFAM" id="SSF52091">
    <property type="entry name" value="SpoIIaa-like"/>
    <property type="match status" value="1"/>
</dbReference>
<proteinExistence type="predicted"/>
<protein>
    <submittedName>
        <fullName evidence="2">Anti-anti-sigma factor</fullName>
    </submittedName>
</protein>
<dbReference type="PANTHER" id="PTHR35849:SF2">
    <property type="entry name" value="BLR2341 PROTEIN"/>
    <property type="match status" value="1"/>
</dbReference>
<dbReference type="RefSeq" id="WP_091987186.1">
    <property type="nucleotide sequence ID" value="NZ_FOYV01000001.1"/>
</dbReference>
<dbReference type="InterPro" id="IPR002645">
    <property type="entry name" value="STAS_dom"/>
</dbReference>
<evidence type="ECO:0000313" key="3">
    <source>
        <dbReference type="Proteomes" id="UP000199290"/>
    </source>
</evidence>
<feature type="domain" description="STAS" evidence="1">
    <location>
        <begin position="14"/>
        <end position="96"/>
    </location>
</feature>
<dbReference type="OrthoDB" id="3296574at2"/>
<dbReference type="STRING" id="375760.SAMN04488073_1208"/>
<dbReference type="PANTHER" id="PTHR35849">
    <property type="entry name" value="BLR2341 PROTEIN"/>
    <property type="match status" value="1"/>
</dbReference>
<dbReference type="CDD" id="cd07043">
    <property type="entry name" value="STAS_anti-anti-sigma_factors"/>
    <property type="match status" value="1"/>
</dbReference>
<name>A0A1I6GNA7_9GAMM</name>
<keyword evidence="3" id="KW-1185">Reference proteome</keyword>
<evidence type="ECO:0000259" key="1">
    <source>
        <dbReference type="PROSITE" id="PS50801"/>
    </source>
</evidence>
<dbReference type="InterPro" id="IPR052746">
    <property type="entry name" value="MlaB_ABC_Transporter"/>
</dbReference>
<dbReference type="Proteomes" id="UP000199290">
    <property type="component" value="Unassembled WGS sequence"/>
</dbReference>
<dbReference type="InterPro" id="IPR058548">
    <property type="entry name" value="MlaB-like_STAS"/>
</dbReference>
<dbReference type="InterPro" id="IPR036513">
    <property type="entry name" value="STAS_dom_sf"/>
</dbReference>
<evidence type="ECO:0000313" key="2">
    <source>
        <dbReference type="EMBL" id="SFR43680.1"/>
    </source>
</evidence>
<gene>
    <name evidence="2" type="ORF">SAMN04488073_1208</name>
</gene>
<dbReference type="Pfam" id="PF13466">
    <property type="entry name" value="STAS_2"/>
    <property type="match status" value="1"/>
</dbReference>
<dbReference type="Gene3D" id="3.30.750.24">
    <property type="entry name" value="STAS domain"/>
    <property type="match status" value="1"/>
</dbReference>
<sequence>MNSVADFDNDTGCLSFRGELTIYEANAASEHLCQAFASGGLRSVDLGGVTELDTAGLQILLLARRLEVSGSQTVALVNHSEAVREVFELAELEGQP</sequence>
<organism evidence="2 3">
    <name type="scientific">Marinobacter gudaonensis</name>
    <dbReference type="NCBI Taxonomy" id="375760"/>
    <lineage>
        <taxon>Bacteria</taxon>
        <taxon>Pseudomonadati</taxon>
        <taxon>Pseudomonadota</taxon>
        <taxon>Gammaproteobacteria</taxon>
        <taxon>Pseudomonadales</taxon>
        <taxon>Marinobacteraceae</taxon>
        <taxon>Marinobacter</taxon>
    </lineage>
</organism>
<dbReference type="EMBL" id="FOYV01000001">
    <property type="protein sequence ID" value="SFR43680.1"/>
    <property type="molecule type" value="Genomic_DNA"/>
</dbReference>
<dbReference type="AlphaFoldDB" id="A0A1I6GNA7"/>